<dbReference type="Proteomes" id="UP000233160">
    <property type="component" value="Unassembled WGS sequence"/>
</dbReference>
<dbReference type="InterPro" id="IPR050548">
    <property type="entry name" value="PcG_chromatin_remod_factors"/>
</dbReference>
<comment type="subcellular location">
    <subcellularLocation>
        <location evidence="1">Nucleus</location>
    </subcellularLocation>
</comment>
<evidence type="ECO:0000256" key="2">
    <source>
        <dbReference type="ARBA" id="ARBA00008469"/>
    </source>
</evidence>
<comment type="similarity">
    <text evidence="2">Belongs to the SCM family.</text>
</comment>
<keyword evidence="4" id="KW-0805">Transcription regulation</keyword>
<keyword evidence="10" id="KW-1185">Reference proteome</keyword>
<dbReference type="CDD" id="cd09578">
    <property type="entry name" value="SAM_Scm"/>
    <property type="match status" value="1"/>
</dbReference>
<feature type="compositionally biased region" description="Polar residues" evidence="7">
    <location>
        <begin position="1"/>
        <end position="18"/>
    </location>
</feature>
<evidence type="ECO:0000256" key="6">
    <source>
        <dbReference type="ARBA" id="ARBA00023242"/>
    </source>
</evidence>
<dbReference type="InterPro" id="IPR047531">
    <property type="entry name" value="SAM_Scm-like"/>
</dbReference>
<evidence type="ECO:0000313" key="10">
    <source>
        <dbReference type="Proteomes" id="UP000233160"/>
    </source>
</evidence>
<dbReference type="PANTHER" id="PTHR12247:SF84">
    <property type="entry name" value="SEX COMB ON MIDLEG-LIKE PROTEIN 2"/>
    <property type="match status" value="1"/>
</dbReference>
<dbReference type="InterPro" id="IPR001660">
    <property type="entry name" value="SAM"/>
</dbReference>
<proteinExistence type="inferred from homology"/>
<dbReference type="PANTHER" id="PTHR12247">
    <property type="entry name" value="POLYCOMB GROUP PROTEIN"/>
    <property type="match status" value="1"/>
</dbReference>
<dbReference type="GO" id="GO:0042393">
    <property type="term" value="F:histone binding"/>
    <property type="evidence" value="ECO:0007669"/>
    <property type="project" value="TreeGrafter"/>
</dbReference>
<dbReference type="AlphaFoldDB" id="A0A2K6GF26"/>
<dbReference type="SUPFAM" id="SSF47769">
    <property type="entry name" value="SAM/Pointed domain"/>
    <property type="match status" value="1"/>
</dbReference>
<dbReference type="InterPro" id="IPR013761">
    <property type="entry name" value="SAM/pointed_sf"/>
</dbReference>
<dbReference type="Gene3D" id="1.10.150.50">
    <property type="entry name" value="Transcription Factor, Ets-1"/>
    <property type="match status" value="1"/>
</dbReference>
<dbReference type="SMART" id="SM00454">
    <property type="entry name" value="SAM"/>
    <property type="match status" value="1"/>
</dbReference>
<keyword evidence="3" id="KW-0678">Repressor</keyword>
<dbReference type="FunFam" id="1.10.150.50:FF:000018">
    <property type="entry name" value="Polycomb protein scmh1 isoform 4"/>
    <property type="match status" value="1"/>
</dbReference>
<sequence length="137" mass="15031">TFTHTSVSGNSSQDMPGTSSSAPSTQSSYHEVKFQAQTKNEAPSYIAVPDPSVLKQGLSKDPSTWSVDEVIQFMNQTDPQISGPLADLFRLHEIDGKALLLLKSDVVMKYMGLKLGPALKLCHYIEKLKEGKYNSKV</sequence>
<reference evidence="9" key="2">
    <citation type="submission" date="2025-09" db="UniProtKB">
        <authorList>
            <consortium name="Ensembl"/>
        </authorList>
    </citation>
    <scope>IDENTIFICATION</scope>
</reference>
<feature type="compositionally biased region" description="Low complexity" evidence="7">
    <location>
        <begin position="19"/>
        <end position="28"/>
    </location>
</feature>
<keyword evidence="5" id="KW-0804">Transcription</keyword>
<evidence type="ECO:0000256" key="3">
    <source>
        <dbReference type="ARBA" id="ARBA00022491"/>
    </source>
</evidence>
<dbReference type="Ensembl" id="ENSPCOT00000035528.1">
    <property type="protein sequence ID" value="ENSPCOP00000024843.1"/>
    <property type="gene ID" value="ENSPCOG00000024633.1"/>
</dbReference>
<dbReference type="STRING" id="379532.ENSPCOP00000024843"/>
<protein>
    <recommendedName>
        <fullName evidence="8">SAM domain-containing protein</fullName>
    </recommendedName>
</protein>
<evidence type="ECO:0000256" key="7">
    <source>
        <dbReference type="SAM" id="MobiDB-lite"/>
    </source>
</evidence>
<dbReference type="OMA" id="MQHEIDG"/>
<accession>A0A2K6GF26</accession>
<evidence type="ECO:0000256" key="5">
    <source>
        <dbReference type="ARBA" id="ARBA00023163"/>
    </source>
</evidence>
<dbReference type="GO" id="GO:0003682">
    <property type="term" value="F:chromatin binding"/>
    <property type="evidence" value="ECO:0007669"/>
    <property type="project" value="TreeGrafter"/>
</dbReference>
<dbReference type="GO" id="GO:0045892">
    <property type="term" value="P:negative regulation of DNA-templated transcription"/>
    <property type="evidence" value="ECO:0007669"/>
    <property type="project" value="TreeGrafter"/>
</dbReference>
<dbReference type="GO" id="GO:0005634">
    <property type="term" value="C:nucleus"/>
    <property type="evidence" value="ECO:0007669"/>
    <property type="project" value="UniProtKB-SubCell"/>
</dbReference>
<organism evidence="9 10">
    <name type="scientific">Propithecus coquereli</name>
    <name type="common">Coquerel's sifaka</name>
    <name type="synonym">Propithecus verreauxi coquereli</name>
    <dbReference type="NCBI Taxonomy" id="379532"/>
    <lineage>
        <taxon>Eukaryota</taxon>
        <taxon>Metazoa</taxon>
        <taxon>Chordata</taxon>
        <taxon>Craniata</taxon>
        <taxon>Vertebrata</taxon>
        <taxon>Euteleostomi</taxon>
        <taxon>Mammalia</taxon>
        <taxon>Eutheria</taxon>
        <taxon>Euarchontoglires</taxon>
        <taxon>Primates</taxon>
        <taxon>Strepsirrhini</taxon>
        <taxon>Lemuriformes</taxon>
        <taxon>Indriidae</taxon>
        <taxon>Propithecus</taxon>
    </lineage>
</organism>
<dbReference type="GeneTree" id="ENSGT00940000159407"/>
<dbReference type="Pfam" id="PF00536">
    <property type="entry name" value="SAM_1"/>
    <property type="match status" value="1"/>
</dbReference>
<keyword evidence="6" id="KW-0539">Nucleus</keyword>
<evidence type="ECO:0000313" key="9">
    <source>
        <dbReference type="Ensembl" id="ENSPCOP00000024843.1"/>
    </source>
</evidence>
<feature type="region of interest" description="Disordered" evidence="7">
    <location>
        <begin position="1"/>
        <end position="34"/>
    </location>
</feature>
<evidence type="ECO:0000259" key="8">
    <source>
        <dbReference type="SMART" id="SM00454"/>
    </source>
</evidence>
<feature type="domain" description="SAM" evidence="8">
    <location>
        <begin position="62"/>
        <end position="131"/>
    </location>
</feature>
<evidence type="ECO:0000256" key="4">
    <source>
        <dbReference type="ARBA" id="ARBA00023015"/>
    </source>
</evidence>
<reference evidence="9" key="1">
    <citation type="submission" date="2025-08" db="UniProtKB">
        <authorList>
            <consortium name="Ensembl"/>
        </authorList>
    </citation>
    <scope>IDENTIFICATION</scope>
</reference>
<name>A0A2K6GF26_PROCO</name>
<evidence type="ECO:0000256" key="1">
    <source>
        <dbReference type="ARBA" id="ARBA00004123"/>
    </source>
</evidence>